<reference evidence="4 5" key="1">
    <citation type="journal article" date="2009" name="BMC Genomics">
        <title>Brucella microti: the genome sequence of an emerging pathogen.</title>
        <authorList>
            <person name="Audic S."/>
            <person name="Lescot M."/>
            <person name="Claverie J.-M."/>
            <person name="Scholz H.C."/>
        </authorList>
    </citation>
    <scope>NUCLEOTIDE SEQUENCE [LARGE SCALE GENOMIC DNA]</scope>
    <source>
        <strain evidence="4 5">CCM 4915</strain>
    </source>
</reference>
<dbReference type="InterPro" id="IPR013783">
    <property type="entry name" value="Ig-like_fold"/>
</dbReference>
<name>C7LEN6_BRUMC</name>
<feature type="compositionally biased region" description="Pro residues" evidence="2">
    <location>
        <begin position="360"/>
        <end position="389"/>
    </location>
</feature>
<dbReference type="Gene3D" id="2.60.40.10">
    <property type="entry name" value="Immunoglobulins"/>
    <property type="match status" value="1"/>
</dbReference>
<feature type="domain" description="Big-1" evidence="3">
    <location>
        <begin position="126"/>
        <end position="228"/>
    </location>
</feature>
<evidence type="ECO:0000256" key="2">
    <source>
        <dbReference type="SAM" id="MobiDB-lite"/>
    </source>
</evidence>
<dbReference type="PROSITE" id="PS51127">
    <property type="entry name" value="BIG1"/>
    <property type="match status" value="1"/>
</dbReference>
<proteinExistence type="inferred from homology"/>
<protein>
    <submittedName>
        <fullName evidence="4">Intimin/invasin family protein</fullName>
    </submittedName>
</protein>
<keyword evidence="5" id="KW-1185">Reference proteome</keyword>
<organism evidence="4 5">
    <name type="scientific">Brucella microti (strain BCCN 7-01 / CAPM 6434 / CCM 4915)</name>
    <dbReference type="NCBI Taxonomy" id="568815"/>
    <lineage>
        <taxon>Bacteria</taxon>
        <taxon>Pseudomonadati</taxon>
        <taxon>Pseudomonadota</taxon>
        <taxon>Alphaproteobacteria</taxon>
        <taxon>Hyphomicrobiales</taxon>
        <taxon>Brucellaceae</taxon>
        <taxon>Brucella/Ochrobactrum group</taxon>
        <taxon>Brucella</taxon>
    </lineage>
</organism>
<gene>
    <name evidence="4" type="ordered locus">BMI_I2031</name>
</gene>
<evidence type="ECO:0000259" key="3">
    <source>
        <dbReference type="PROSITE" id="PS51127"/>
    </source>
</evidence>
<dbReference type="AlphaFoldDB" id="C7LEN6"/>
<dbReference type="SUPFAM" id="SSF49373">
    <property type="entry name" value="Invasin/intimin cell-adhesion fragments"/>
    <property type="match status" value="1"/>
</dbReference>
<dbReference type="Proteomes" id="UP000002188">
    <property type="component" value="Chromosome 1"/>
</dbReference>
<dbReference type="InterPro" id="IPR003344">
    <property type="entry name" value="Big_1_dom"/>
</dbReference>
<dbReference type="KEGG" id="bmr:BMI_I2031"/>
<accession>C7LEN6</accession>
<sequence length="508" mass="53024">MRYDMSDNLDSNSIILKVDASISLEVNKDNSAADGKTVNTAIASLDNGGDFVPGIVFTFEITEGNAVFVANGGKKANINANPAMVATADFTDTIGETGKIIVYPTLNNTLVADAVPYTFKSVAPPVLKLKVDKDNALSNGTDFDLVTATLTRDGGQKFVGQGVTFSLPSNDAAVFETGQTKKLSATTGNDGTATAIIIRNAAGGGTVTVTCVLDADGKVSDQCDVHFAAVSADIISFSVSATDPLGYSNNGKAARVFAEIIPSPNNPVTNCLINFSTFGVSGIINNYVNMIGEPNSVSSGPSLMQFVQIGNTKTTIPVDVSYKGPEEGSVGIQAALVTTTQPDKAFALSTPNARVDFINPAPPPPPPPPPPSPCPPPPCPPPPPSPPVRPSYTIQIDAVVDNIPIPTGRGDIARVTVFQNGRPLAGALVQCSLVSLSGNTGLMFALAANEIANLVSPPQNTSGLTNITMRTNTYGWFEITFAQWFQRGQARFTASSNGAQNSRNFNFT</sequence>
<comment type="similarity">
    <text evidence="1">Belongs to the intimin/invasin family.</text>
</comment>
<evidence type="ECO:0000313" key="5">
    <source>
        <dbReference type="Proteomes" id="UP000002188"/>
    </source>
</evidence>
<evidence type="ECO:0000256" key="1">
    <source>
        <dbReference type="ARBA" id="ARBA00010116"/>
    </source>
</evidence>
<dbReference type="InterPro" id="IPR008964">
    <property type="entry name" value="Invasin/intimin_cell_adhesion"/>
</dbReference>
<evidence type="ECO:0000313" key="4">
    <source>
        <dbReference type="EMBL" id="ACU48971.1"/>
    </source>
</evidence>
<feature type="region of interest" description="Disordered" evidence="2">
    <location>
        <begin position="354"/>
        <end position="390"/>
    </location>
</feature>
<dbReference type="HOGENOM" id="CLU_046518_0_0_5"/>
<dbReference type="EMBL" id="CP001578">
    <property type="protein sequence ID" value="ACU48971.1"/>
    <property type="molecule type" value="Genomic_DNA"/>
</dbReference>